<name>A0A0R3NWB4_DROPS</name>
<sequence length="135" mass="14879">MAWGMGSVYLCLKKRHPKDKDAHNLQAGEVENDLELESIVEADQGLALEDAEEEEEDGDLTLVVNQVQLRLMLMMLSVLQLNLHKSKFASAELLNGTEQGLVAIALVQKPWIATGISVAGLKFSNHNLFYSTSRG</sequence>
<reference evidence="1" key="1">
    <citation type="journal article" date="2005" name="Genome Res.">
        <title>Comparative genome sequencing of Drosophila pseudoobscura: chromosomal, gene, and cis-element evolution.</title>
        <authorList>
            <person name="Richards S."/>
            <person name="Liu Y."/>
            <person name="Bettencourt B.R."/>
            <person name="Hradecky P."/>
            <person name="Letovsky S."/>
            <person name="Nielsen R."/>
            <person name="Thornton K."/>
            <person name="Hubisz M.J."/>
            <person name="Chen R."/>
            <person name="Meisel R.P."/>
            <person name="Couronne O."/>
            <person name="Hua S."/>
            <person name="Smith M.A."/>
            <person name="Zhang P."/>
            <person name="Liu J."/>
            <person name="Bussemaker H.J."/>
            <person name="van Batenburg M.F."/>
            <person name="Howells S.L."/>
            <person name="Scherer S.E."/>
            <person name="Sodergren E."/>
            <person name="Matthews B.B."/>
            <person name="Crosby M.A."/>
            <person name="Schroeder A.J."/>
            <person name="Ortiz-Barrientos D."/>
            <person name="Rives C.M."/>
            <person name="Metzker M.L."/>
            <person name="Muzny D.M."/>
            <person name="Scott G."/>
            <person name="Steffen D."/>
            <person name="Wheeler D.A."/>
            <person name="Worley K.C."/>
            <person name="Havlak P."/>
            <person name="Durbin K.J."/>
            <person name="Egan A."/>
            <person name="Gill R."/>
            <person name="Hume J."/>
            <person name="Morgan M.B."/>
            <person name="Miner G."/>
            <person name="Hamilton C."/>
            <person name="Huang Y."/>
            <person name="Waldron L."/>
            <person name="Verduzco D."/>
            <person name="Clerc-Blankenburg K.P."/>
            <person name="Dubchak I."/>
            <person name="Noor M.A."/>
            <person name="Anderson W."/>
            <person name="White K.P."/>
            <person name="Clark A.G."/>
            <person name="Schaeffer S.W."/>
            <person name="Gelbart W."/>
            <person name="Weinstock G.M."/>
            <person name="Gibbs R.A."/>
        </authorList>
    </citation>
    <scope>NUCLEOTIDE SEQUENCE [LARGE SCALE GENOMIC DNA]</scope>
    <source>
        <strain evidence="1">MV2-25</strain>
    </source>
</reference>
<accession>A0A0R3NWB4</accession>
<gene>
    <name evidence="1" type="primary">Dpse\GA29137</name>
    <name evidence="1" type="ORF">Dpse_GA29137</name>
</gene>
<reference evidence="1" key="3">
    <citation type="journal article" date="2012" name="PLoS ONE">
        <title>Mind the gap: upgrading genomes with Pacific Biosciences RS long-read sequencing technology.</title>
        <authorList>
            <person name="English A.C."/>
            <person name="Richards S."/>
            <person name="Han Y."/>
            <person name="Wang M."/>
            <person name="Vee V."/>
            <person name="Qu J."/>
            <person name="Qin X."/>
            <person name="Muzny D.M."/>
            <person name="Reid J.G."/>
            <person name="Worley K.C."/>
            <person name="Gibbs R.A."/>
        </authorList>
    </citation>
    <scope>NUCLEOTIDE SEQUENCE</scope>
    <source>
        <strain evidence="1">MV2-25</strain>
    </source>
</reference>
<dbReference type="AlphaFoldDB" id="A0A0R3NWB4"/>
<protein>
    <submittedName>
        <fullName evidence="1">Uncharacterized protein</fullName>
    </submittedName>
</protein>
<evidence type="ECO:0000313" key="1">
    <source>
        <dbReference type="EMBL" id="KRT05394.1"/>
    </source>
</evidence>
<proteinExistence type="predicted"/>
<dbReference type="EMBL" id="CH475522">
    <property type="protein sequence ID" value="KRT05394.1"/>
    <property type="molecule type" value="Genomic_DNA"/>
</dbReference>
<reference evidence="1" key="4">
    <citation type="submission" date="2015-11" db="EMBL/GenBank/DDBJ databases">
        <authorList>
            <consortium name="FlyBase"/>
        </authorList>
    </citation>
    <scope>NUCLEOTIDE SEQUENCE</scope>
    <source>
        <strain evidence="1">MV2-25</strain>
    </source>
</reference>
<organism evidence="1">
    <name type="scientific">Drosophila pseudoobscura pseudoobscura</name>
    <name type="common">Fruit fly</name>
    <dbReference type="NCBI Taxonomy" id="46245"/>
    <lineage>
        <taxon>Eukaryota</taxon>
        <taxon>Metazoa</taxon>
        <taxon>Ecdysozoa</taxon>
        <taxon>Arthropoda</taxon>
        <taxon>Hexapoda</taxon>
        <taxon>Insecta</taxon>
        <taxon>Pterygota</taxon>
        <taxon>Neoptera</taxon>
        <taxon>Endopterygota</taxon>
        <taxon>Diptera</taxon>
        <taxon>Brachycera</taxon>
        <taxon>Muscomorpha</taxon>
        <taxon>Ephydroidea</taxon>
        <taxon>Drosophilidae</taxon>
        <taxon>Drosophila</taxon>
        <taxon>Sophophora</taxon>
    </lineage>
</organism>
<reference evidence="1" key="2">
    <citation type="journal article" date="2007" name="Nature">
        <title>Evolution of genes and genomes on the Drosophila phylogeny.</title>
        <authorList>
            <consortium name="Drosophila 12 Genomes Consortium"/>
            <person name="Clark A.G."/>
            <person name="Eisen M.B."/>
            <person name="Smith D.R."/>
            <person name="Bergman C.M."/>
            <person name="Oliver B."/>
            <person name="Markow T.A."/>
            <person name="Kaufman T.C."/>
            <person name="Kellis M."/>
            <person name="Gelbart W."/>
            <person name="Iyer V.N."/>
            <person name="Pollard D.A."/>
            <person name="Sackton T.B."/>
            <person name="Larracuente A.M."/>
            <person name="Singh N.D."/>
            <person name="Abad J.P."/>
            <person name="Abt D.N."/>
            <person name="Adryan B."/>
            <person name="Aguade M."/>
            <person name="Akashi H."/>
            <person name="Anderson W.W."/>
            <person name="Aquadro C.F."/>
            <person name="Ardell D.H."/>
            <person name="Arguello R."/>
            <person name="Artieri C.G."/>
            <person name="Barbash D.A."/>
            <person name="Barker D."/>
            <person name="Barsanti P."/>
            <person name="Batterham P."/>
            <person name="Batzoglou S."/>
            <person name="Begun D."/>
            <person name="Bhutkar A."/>
            <person name="Blanco E."/>
            <person name="Bosak S.A."/>
            <person name="Bradley R.K."/>
            <person name="Brand A.D."/>
            <person name="Brent M.R."/>
            <person name="Brooks A.N."/>
            <person name="Brown R.H."/>
            <person name="Butlin R.K."/>
            <person name="Caggese C."/>
            <person name="Calvi B.R."/>
            <person name="Bernardo de Carvalho A."/>
            <person name="Caspi A."/>
            <person name="Castrezana S."/>
            <person name="Celniker S.E."/>
            <person name="Chang J.L."/>
            <person name="Chapple C."/>
            <person name="Chatterji S."/>
            <person name="Chinwalla A."/>
            <person name="Civetta A."/>
            <person name="Clifton S.W."/>
            <person name="Comeron J.M."/>
            <person name="Costello J.C."/>
            <person name="Coyne J.A."/>
            <person name="Daub J."/>
            <person name="David R.G."/>
            <person name="Delcher A.L."/>
            <person name="Delehaunty K."/>
            <person name="Do C.B."/>
            <person name="Ebling H."/>
            <person name="Edwards K."/>
            <person name="Eickbush T."/>
            <person name="Evans J.D."/>
            <person name="Filipski A."/>
            <person name="Findeiss S."/>
            <person name="Freyhult E."/>
            <person name="Fulton L."/>
            <person name="Fulton R."/>
            <person name="Garcia A.C."/>
            <person name="Gardiner A."/>
            <person name="Garfield D.A."/>
            <person name="Garvin B.E."/>
            <person name="Gibson G."/>
            <person name="Gilbert D."/>
            <person name="Gnerre S."/>
            <person name="Godfrey J."/>
            <person name="Good R."/>
            <person name="Gotea V."/>
            <person name="Gravely B."/>
            <person name="Greenberg A.J."/>
            <person name="Griffiths-Jones S."/>
            <person name="Gross S."/>
            <person name="Guigo R."/>
            <person name="Gustafson E.A."/>
            <person name="Haerty W."/>
            <person name="Hahn M.W."/>
            <person name="Halligan D.L."/>
            <person name="Halpern A.L."/>
            <person name="Halter G.M."/>
            <person name="Han M.V."/>
            <person name="Heger A."/>
            <person name="Hillier L."/>
            <person name="Hinrichs A.S."/>
            <person name="Holmes I."/>
            <person name="Hoskins R.A."/>
            <person name="Hubisz M.J."/>
            <person name="Hultmark D."/>
            <person name="Huntley M.A."/>
            <person name="Jaffe D.B."/>
            <person name="Jagadeeshan S."/>
            <person name="Jeck W.R."/>
            <person name="Johnson J."/>
            <person name="Jones C.D."/>
            <person name="Jordan W.C."/>
            <person name="Karpen G.H."/>
            <person name="Kataoka E."/>
            <person name="Keightley P.D."/>
            <person name="Kheradpour P."/>
            <person name="Kirkness E.F."/>
            <person name="Koerich L.B."/>
            <person name="Kristiansen K."/>
            <person name="Kudrna D."/>
            <person name="Kulathinal R.J."/>
            <person name="Kumar S."/>
            <person name="Kwok R."/>
            <person name="Lander E."/>
            <person name="Langley C.H."/>
            <person name="Lapoint R."/>
            <person name="Lazzaro B.P."/>
            <person name="Lee S.J."/>
            <person name="Levesque L."/>
            <person name="Li R."/>
            <person name="Lin C.F."/>
            <person name="Lin M.F."/>
            <person name="Lindblad-Toh K."/>
            <person name="Llopart A."/>
            <person name="Long M."/>
            <person name="Low L."/>
            <person name="Lozovsky E."/>
            <person name="Lu J."/>
            <person name="Luo M."/>
            <person name="Machado C.A."/>
            <person name="Makalowski W."/>
            <person name="Marzo M."/>
            <person name="Matsuda M."/>
            <person name="Matzkin L."/>
            <person name="McAllister B."/>
            <person name="McBride C.S."/>
            <person name="McKernan B."/>
            <person name="McKernan K."/>
            <person name="Mendez-Lago M."/>
            <person name="Minx P."/>
            <person name="Mollenhauer M.U."/>
            <person name="Montooth K."/>
            <person name="Mount S.M."/>
            <person name="Mu X."/>
            <person name="Myers E."/>
            <person name="Negre B."/>
            <person name="Newfeld S."/>
            <person name="Nielsen R."/>
            <person name="Noor M.A."/>
            <person name="O'Grady P."/>
            <person name="Pachter L."/>
            <person name="Papaceit M."/>
            <person name="Parisi M.J."/>
            <person name="Parisi M."/>
            <person name="Parts L."/>
            <person name="Pedersen J.S."/>
            <person name="Pesole G."/>
            <person name="Phillippy A.M."/>
            <person name="Ponting C.P."/>
            <person name="Pop M."/>
            <person name="Porcelli D."/>
            <person name="Powell J.R."/>
            <person name="Prohaska S."/>
            <person name="Pruitt K."/>
            <person name="Puig M."/>
            <person name="Quesneville H."/>
            <person name="Ram K.R."/>
            <person name="Rand D."/>
            <person name="Rasmussen M.D."/>
            <person name="Reed L.K."/>
            <person name="Reenan R."/>
            <person name="Reily A."/>
            <person name="Remington K.A."/>
            <person name="Rieger T.T."/>
            <person name="Ritchie M.G."/>
            <person name="Robin C."/>
            <person name="Rogers Y.H."/>
            <person name="Rohde C."/>
            <person name="Rozas J."/>
            <person name="Rubenfield M.J."/>
            <person name="Ruiz A."/>
            <person name="Russo S."/>
            <person name="Salzberg S.L."/>
            <person name="Sanchez-Gracia A."/>
            <person name="Saranga D.J."/>
            <person name="Sato H."/>
            <person name="Schaeffer S.W."/>
            <person name="Schatz M.C."/>
            <person name="Schlenke T."/>
            <person name="Schwartz R."/>
            <person name="Segarra C."/>
            <person name="Singh R.S."/>
            <person name="Sirot L."/>
            <person name="Sirota M."/>
            <person name="Sisneros N.B."/>
            <person name="Smith C.D."/>
            <person name="Smith T.F."/>
            <person name="Spieth J."/>
            <person name="Stage D.E."/>
            <person name="Stark A."/>
            <person name="Stephan W."/>
            <person name="Strausberg R.L."/>
            <person name="Strempel S."/>
            <person name="Sturgill D."/>
            <person name="Sutton G."/>
            <person name="Sutton G.G."/>
            <person name="Tao W."/>
            <person name="Teichmann S."/>
            <person name="Tobari Y.N."/>
            <person name="Tomimura Y."/>
            <person name="Tsolas J.M."/>
            <person name="Valente V.L."/>
            <person name="Venter E."/>
            <person name="Venter J.C."/>
            <person name="Vicario S."/>
            <person name="Vieira F.G."/>
            <person name="Vilella A.J."/>
            <person name="Villasante A."/>
            <person name="Walenz B."/>
            <person name="Wang J."/>
            <person name="Wasserman M."/>
            <person name="Watts T."/>
            <person name="Wilson D."/>
            <person name="Wilson R.K."/>
            <person name="Wing R.A."/>
            <person name="Wolfner M.F."/>
            <person name="Wong A."/>
            <person name="Wong G.K."/>
            <person name="Wu C.I."/>
            <person name="Wu G."/>
            <person name="Yamamoto D."/>
            <person name="Yang H.P."/>
            <person name="Yang S.P."/>
            <person name="Yorke J.A."/>
            <person name="Yoshida K."/>
            <person name="Zdobnov E."/>
            <person name="Zhang P."/>
            <person name="Zhang Y."/>
            <person name="Zimin A.V."/>
            <person name="Baldwin J."/>
            <person name="Abdouelleil A."/>
            <person name="Abdulkadir J."/>
            <person name="Abebe A."/>
            <person name="Abera B."/>
            <person name="Abreu J."/>
            <person name="Acer S.C."/>
            <person name="Aftuck L."/>
            <person name="Alexander A."/>
            <person name="An P."/>
            <person name="Anderson E."/>
            <person name="Anderson S."/>
            <person name="Arachi H."/>
            <person name="Azer M."/>
            <person name="Bachantsang P."/>
            <person name="Barry A."/>
            <person name="Bayul T."/>
            <person name="Berlin A."/>
            <person name="Bessette D."/>
            <person name="Bloom T."/>
            <person name="Blye J."/>
            <person name="Boguslavskiy L."/>
            <person name="Bonnet C."/>
            <person name="Boukhgalter B."/>
            <person name="Bourzgui I."/>
            <person name="Brown A."/>
            <person name="Cahill P."/>
            <person name="Channer S."/>
            <person name="Cheshatsang Y."/>
            <person name="Chuda L."/>
            <person name="Citroen M."/>
            <person name="Collymore A."/>
            <person name="Cooke P."/>
            <person name="Costello M."/>
            <person name="D'Aco K."/>
            <person name="Daza R."/>
            <person name="De Haan G."/>
            <person name="DeGray S."/>
            <person name="DeMaso C."/>
            <person name="Dhargay N."/>
            <person name="Dooley K."/>
            <person name="Dooley E."/>
            <person name="Doricent M."/>
            <person name="Dorje P."/>
            <person name="Dorjee K."/>
            <person name="Dupes A."/>
            <person name="Elong R."/>
            <person name="Falk J."/>
            <person name="Farina A."/>
            <person name="Faro S."/>
            <person name="Ferguson D."/>
            <person name="Fisher S."/>
            <person name="Foley C.D."/>
            <person name="Franke A."/>
            <person name="Friedrich D."/>
            <person name="Gadbois L."/>
            <person name="Gearin G."/>
            <person name="Gearin C.R."/>
            <person name="Giannoukos G."/>
            <person name="Goode T."/>
            <person name="Graham J."/>
            <person name="Grandbois E."/>
            <person name="Grewal S."/>
            <person name="Gyaltsen K."/>
            <person name="Hafez N."/>
            <person name="Hagos B."/>
            <person name="Hall J."/>
            <person name="Henson C."/>
            <person name="Hollinger A."/>
            <person name="Honan T."/>
            <person name="Huard M.D."/>
            <person name="Hughes L."/>
            <person name="Hurhula B."/>
            <person name="Husby M.E."/>
            <person name="Kamat A."/>
            <person name="Kanga B."/>
            <person name="Kashin S."/>
            <person name="Khazanovich D."/>
            <person name="Kisner P."/>
            <person name="Lance K."/>
            <person name="Lara M."/>
            <person name="Lee W."/>
            <person name="Lennon N."/>
            <person name="Letendre F."/>
            <person name="LeVine R."/>
            <person name="Lipovsky A."/>
            <person name="Liu X."/>
            <person name="Liu J."/>
            <person name="Liu S."/>
            <person name="Lokyitsang T."/>
            <person name="Lokyitsang Y."/>
            <person name="Lubonja R."/>
            <person name="Lui A."/>
            <person name="MacDonald P."/>
            <person name="Magnisalis V."/>
            <person name="Maru K."/>
            <person name="Matthews C."/>
            <person name="McCusker W."/>
            <person name="McDonough S."/>
            <person name="Mehta T."/>
            <person name="Meldrim J."/>
            <person name="Meneus L."/>
            <person name="Mihai O."/>
            <person name="Mihalev A."/>
            <person name="Mihova T."/>
            <person name="Mittelman R."/>
            <person name="Mlenga V."/>
            <person name="Montmayeur A."/>
            <person name="Mulrain L."/>
            <person name="Navidi A."/>
            <person name="Naylor J."/>
            <person name="Negash T."/>
            <person name="Nguyen T."/>
            <person name="Nguyen N."/>
            <person name="Nicol R."/>
            <person name="Norbu C."/>
            <person name="Norbu N."/>
            <person name="Novod N."/>
            <person name="O'Neill B."/>
            <person name="Osman S."/>
            <person name="Markiewicz E."/>
            <person name="Oyono O.L."/>
            <person name="Patti C."/>
            <person name="Phunkhang P."/>
            <person name="Pierre F."/>
            <person name="Priest M."/>
            <person name="Raghuraman S."/>
            <person name="Rege F."/>
            <person name="Reyes R."/>
            <person name="Rise C."/>
            <person name="Rogov P."/>
            <person name="Ross K."/>
            <person name="Ryan E."/>
            <person name="Settipalli S."/>
            <person name="Shea T."/>
            <person name="Sherpa N."/>
            <person name="Shi L."/>
            <person name="Shih D."/>
            <person name="Sparrow T."/>
            <person name="Spaulding J."/>
            <person name="Stalker J."/>
            <person name="Stange-Thomann N."/>
            <person name="Stavropoulos S."/>
            <person name="Stone C."/>
            <person name="Strader C."/>
            <person name="Tesfaye S."/>
            <person name="Thomson T."/>
            <person name="Thoulutsang Y."/>
            <person name="Thoulutsang D."/>
            <person name="Topham K."/>
            <person name="Topping I."/>
            <person name="Tsamla T."/>
            <person name="Vassiliev H."/>
            <person name="Vo A."/>
            <person name="Wangchuk T."/>
            <person name="Wangdi T."/>
            <person name="Weiand M."/>
            <person name="Wilkinson J."/>
            <person name="Wilson A."/>
            <person name="Yadav S."/>
            <person name="Young G."/>
            <person name="Yu Q."/>
            <person name="Zembek L."/>
            <person name="Zhong D."/>
            <person name="Zimmer A."/>
            <person name="Zwirko Z."/>
            <person name="Jaffe D.B."/>
            <person name="Alvarez P."/>
            <person name="Brockman W."/>
            <person name="Butler J."/>
            <person name="Chin C."/>
            <person name="Gnerre S."/>
            <person name="Grabherr M."/>
            <person name="Kleber M."/>
            <person name="Mauceli E."/>
            <person name="MacCallum I."/>
        </authorList>
    </citation>
    <scope>NUCLEOTIDE SEQUENCE [LARGE SCALE GENOMIC DNA]</scope>
    <source>
        <strain evidence="1">MV2-25</strain>
    </source>
</reference>
<dbReference type="STRING" id="46245.A0A0R3NWB4"/>